<dbReference type="EMBL" id="VWPK01000007">
    <property type="protein sequence ID" value="KAA5613269.1"/>
    <property type="molecule type" value="Genomic_DNA"/>
</dbReference>
<sequence>MSFEPWALVGLHASVRFTVVAEASPGLLPRLLEPFARRDLTPDSFESVRQGADLRVEIFMHAMPAEVVHLVEGNLRQVVGVRSLVRRQEITGSVRRRAA</sequence>
<reference evidence="1 2" key="1">
    <citation type="submission" date="2019-09" db="EMBL/GenBank/DDBJ databases">
        <title>Genome sequence of Rhodovastum atsumiense, a diverse member of the Acetobacteraceae family of non-sulfur purple photosynthetic bacteria.</title>
        <authorList>
            <person name="Meyer T."/>
            <person name="Kyndt J."/>
        </authorList>
    </citation>
    <scope>NUCLEOTIDE SEQUENCE [LARGE SCALE GENOMIC DNA]</scope>
    <source>
        <strain evidence="1 2">DSM 21279</strain>
    </source>
</reference>
<name>A0A5M6IZ88_9PROT</name>
<protein>
    <recommendedName>
        <fullName evidence="3">ACT domain-containing protein</fullName>
    </recommendedName>
</protein>
<dbReference type="RefSeq" id="WP_150039779.1">
    <property type="nucleotide sequence ID" value="NZ_OW485601.1"/>
</dbReference>
<gene>
    <name evidence="1" type="ORF">F1189_06150</name>
</gene>
<comment type="caution">
    <text evidence="1">The sequence shown here is derived from an EMBL/GenBank/DDBJ whole genome shotgun (WGS) entry which is preliminary data.</text>
</comment>
<dbReference type="AlphaFoldDB" id="A0A5M6IZ88"/>
<accession>A0A5M6IZ88</accession>
<organism evidence="1 2">
    <name type="scientific">Rhodovastum atsumiense</name>
    <dbReference type="NCBI Taxonomy" id="504468"/>
    <lineage>
        <taxon>Bacteria</taxon>
        <taxon>Pseudomonadati</taxon>
        <taxon>Pseudomonadota</taxon>
        <taxon>Alphaproteobacteria</taxon>
        <taxon>Acetobacterales</taxon>
        <taxon>Acetobacteraceae</taxon>
        <taxon>Rhodovastum</taxon>
    </lineage>
</organism>
<keyword evidence="2" id="KW-1185">Reference proteome</keyword>
<proteinExistence type="predicted"/>
<evidence type="ECO:0000313" key="1">
    <source>
        <dbReference type="EMBL" id="KAA5613269.1"/>
    </source>
</evidence>
<evidence type="ECO:0008006" key="3">
    <source>
        <dbReference type="Google" id="ProtNLM"/>
    </source>
</evidence>
<dbReference type="OrthoDB" id="7062678at2"/>
<evidence type="ECO:0000313" key="2">
    <source>
        <dbReference type="Proteomes" id="UP000325255"/>
    </source>
</evidence>
<dbReference type="Proteomes" id="UP000325255">
    <property type="component" value="Unassembled WGS sequence"/>
</dbReference>